<dbReference type="EMBL" id="CAFBMO010000064">
    <property type="protein sequence ID" value="CAB4913914.1"/>
    <property type="molecule type" value="Genomic_DNA"/>
</dbReference>
<evidence type="ECO:0000313" key="3">
    <source>
        <dbReference type="EMBL" id="CAB4653138.1"/>
    </source>
</evidence>
<evidence type="ECO:0000313" key="2">
    <source>
        <dbReference type="EMBL" id="CAB4618723.1"/>
    </source>
</evidence>
<accession>A0A6J6KW89</accession>
<name>A0A6J6KW89_9ZZZZ</name>
<evidence type="ECO:0000259" key="1">
    <source>
        <dbReference type="Pfam" id="PF13452"/>
    </source>
</evidence>
<dbReference type="InterPro" id="IPR039569">
    <property type="entry name" value="FAS1-like_DH_region"/>
</dbReference>
<protein>
    <submittedName>
        <fullName evidence="3">Unannotated protein</fullName>
    </submittedName>
</protein>
<organism evidence="3">
    <name type="scientific">freshwater metagenome</name>
    <dbReference type="NCBI Taxonomy" id="449393"/>
    <lineage>
        <taxon>unclassified sequences</taxon>
        <taxon>metagenomes</taxon>
        <taxon>ecological metagenomes</taxon>
    </lineage>
</organism>
<dbReference type="Gene3D" id="3.10.129.10">
    <property type="entry name" value="Hotdog Thioesterase"/>
    <property type="match status" value="1"/>
</dbReference>
<sequence>MEDASAALKAELEPFLNKPGARQFTAIEIEKQFVWDYCAAVEDGNPVYWDEEIAKKSRFGRLIAPPNTLMTLNRPAHWLPKEQQDKAAAVAAALPPSPQALAREVLAKHGFTTVTVVNREEEYFEPFGPGDGRLAMEDRFVAVSDIKTTKVGPGVFFTYEIDYYTERDNRLVGRARNVTLIYNGSGATK</sequence>
<dbReference type="AlphaFoldDB" id="A0A6J6KW89"/>
<dbReference type="SUPFAM" id="SSF54637">
    <property type="entry name" value="Thioesterase/thiol ester dehydrase-isomerase"/>
    <property type="match status" value="1"/>
</dbReference>
<dbReference type="InterPro" id="IPR029069">
    <property type="entry name" value="HotDog_dom_sf"/>
</dbReference>
<dbReference type="EMBL" id="CAEZWR010000003">
    <property type="protein sequence ID" value="CAB4653138.1"/>
    <property type="molecule type" value="Genomic_DNA"/>
</dbReference>
<dbReference type="Pfam" id="PF13452">
    <property type="entry name" value="FAS1_DH_region"/>
    <property type="match status" value="1"/>
</dbReference>
<dbReference type="EMBL" id="CAEZVB010000018">
    <property type="protein sequence ID" value="CAB4618723.1"/>
    <property type="molecule type" value="Genomic_DNA"/>
</dbReference>
<evidence type="ECO:0000313" key="4">
    <source>
        <dbReference type="EMBL" id="CAB4913914.1"/>
    </source>
</evidence>
<feature type="domain" description="FAS1-like dehydratase" evidence="1">
    <location>
        <begin position="26"/>
        <end position="171"/>
    </location>
</feature>
<reference evidence="3" key="1">
    <citation type="submission" date="2020-05" db="EMBL/GenBank/DDBJ databases">
        <authorList>
            <person name="Chiriac C."/>
            <person name="Salcher M."/>
            <person name="Ghai R."/>
            <person name="Kavagutti S V."/>
        </authorList>
    </citation>
    <scope>NUCLEOTIDE SEQUENCE</scope>
</reference>
<gene>
    <name evidence="2" type="ORF">UFOPK1908_00586</name>
    <name evidence="3" type="ORF">UFOPK2282_00056</name>
    <name evidence="4" type="ORF">UFOPK3576_01308</name>
</gene>
<proteinExistence type="predicted"/>
<dbReference type="CDD" id="cd03441">
    <property type="entry name" value="R_hydratase_like"/>
    <property type="match status" value="1"/>
</dbReference>